<feature type="domain" description="N-acetyltransferase" evidence="3">
    <location>
        <begin position="6"/>
        <end position="165"/>
    </location>
</feature>
<dbReference type="InterPro" id="IPR016181">
    <property type="entry name" value="Acyl_CoA_acyltransferase"/>
</dbReference>
<evidence type="ECO:0000259" key="3">
    <source>
        <dbReference type="PROSITE" id="PS51186"/>
    </source>
</evidence>
<organism evidence="4 5">
    <name type="scientific">Inhella crocodyli</name>
    <dbReference type="NCBI Taxonomy" id="2499851"/>
    <lineage>
        <taxon>Bacteria</taxon>
        <taxon>Pseudomonadati</taxon>
        <taxon>Pseudomonadota</taxon>
        <taxon>Betaproteobacteria</taxon>
        <taxon>Burkholderiales</taxon>
        <taxon>Sphaerotilaceae</taxon>
        <taxon>Inhella</taxon>
    </lineage>
</organism>
<evidence type="ECO:0000256" key="1">
    <source>
        <dbReference type="ARBA" id="ARBA00022679"/>
    </source>
</evidence>
<accession>A0A437LH76</accession>
<dbReference type="GO" id="GO:0016747">
    <property type="term" value="F:acyltransferase activity, transferring groups other than amino-acyl groups"/>
    <property type="evidence" value="ECO:0007669"/>
    <property type="project" value="InterPro"/>
</dbReference>
<dbReference type="PROSITE" id="PS51186">
    <property type="entry name" value="GNAT"/>
    <property type="match status" value="1"/>
</dbReference>
<dbReference type="CDD" id="cd04301">
    <property type="entry name" value="NAT_SF"/>
    <property type="match status" value="1"/>
</dbReference>
<keyword evidence="2" id="KW-0012">Acyltransferase</keyword>
<comment type="caution">
    <text evidence="4">The sequence shown here is derived from an EMBL/GenBank/DDBJ whole genome shotgun (WGS) entry which is preliminary data.</text>
</comment>
<gene>
    <name evidence="4" type="ORF">EOD73_11515</name>
</gene>
<dbReference type="PANTHER" id="PTHR43420">
    <property type="entry name" value="ACETYLTRANSFERASE"/>
    <property type="match status" value="1"/>
</dbReference>
<dbReference type="Gene3D" id="3.40.630.30">
    <property type="match status" value="1"/>
</dbReference>
<dbReference type="RefSeq" id="WP_127683152.1">
    <property type="nucleotide sequence ID" value="NZ_SACM01000003.1"/>
</dbReference>
<sequence length="287" mass="30404">MTASTPSLVPTDRLPAEALHAAFTRAFADYVAGPFQLDLAQWPGLLARQGIDLALGRAAVDAATGDVQAFALVAPRPALSRWRLGTMGAVPEARGSGAARQLLQDLLQRACAAGMAALELEVFAQNPRAMRLYEQHGFVPRHPLRAHRLVAPEAGGATPMPAAWAQPQAAALAWLDAAAAALPDLHLQVSAPVVQALTVPWTAWQRGSAQLVVSGDRAAGLIVRSLVDHDPAQADAEVLVRALLAAHPGATVTVPALQRPDLGGEALTRLGFETEPLWQWLMRCDLR</sequence>
<evidence type="ECO:0000313" key="4">
    <source>
        <dbReference type="EMBL" id="RVT84750.1"/>
    </source>
</evidence>
<dbReference type="InterPro" id="IPR000182">
    <property type="entry name" value="GNAT_dom"/>
</dbReference>
<evidence type="ECO:0000256" key="2">
    <source>
        <dbReference type="ARBA" id="ARBA00023315"/>
    </source>
</evidence>
<reference evidence="4 5" key="1">
    <citation type="submission" date="2019-01" db="EMBL/GenBank/DDBJ databases">
        <authorList>
            <person name="Chen W.-M."/>
        </authorList>
    </citation>
    <scope>NUCLEOTIDE SEQUENCE [LARGE SCALE GENOMIC DNA]</scope>
    <source>
        <strain evidence="4 5">CCP-18</strain>
    </source>
</reference>
<name>A0A437LH76_9BURK</name>
<dbReference type="SUPFAM" id="SSF55729">
    <property type="entry name" value="Acyl-CoA N-acyltransferases (Nat)"/>
    <property type="match status" value="1"/>
</dbReference>
<dbReference type="AlphaFoldDB" id="A0A437LH76"/>
<dbReference type="EMBL" id="SACM01000003">
    <property type="protein sequence ID" value="RVT84750.1"/>
    <property type="molecule type" value="Genomic_DNA"/>
</dbReference>
<evidence type="ECO:0000313" key="5">
    <source>
        <dbReference type="Proteomes" id="UP000288587"/>
    </source>
</evidence>
<dbReference type="Pfam" id="PF00583">
    <property type="entry name" value="Acetyltransf_1"/>
    <property type="match status" value="1"/>
</dbReference>
<dbReference type="InterPro" id="IPR050680">
    <property type="entry name" value="YpeA/RimI_acetyltransf"/>
</dbReference>
<protein>
    <submittedName>
        <fullName evidence="4">GNAT family N-acetyltransferase</fullName>
    </submittedName>
</protein>
<proteinExistence type="predicted"/>
<dbReference type="Proteomes" id="UP000288587">
    <property type="component" value="Unassembled WGS sequence"/>
</dbReference>
<keyword evidence="5" id="KW-1185">Reference proteome</keyword>
<dbReference type="OrthoDB" id="8901673at2"/>
<keyword evidence="1 4" id="KW-0808">Transferase</keyword>